<name>A0AAV9RNP9_9TELE</name>
<dbReference type="AlphaFoldDB" id="A0AAV9RNP9"/>
<sequence length="114" mass="13051">MWQKNAWSDNIQYEMIWVSAVVSWYIFYQSSNFVYIWPILCTGSSGSSYLIHHFAVALMVEYIPYFTSFSLWTSPSSSILPLSFLFANIFCSLLISPASCFHLILCFAGGHFGF</sequence>
<reference evidence="2 3" key="1">
    <citation type="submission" date="2021-06" db="EMBL/GenBank/DDBJ databases">
        <authorList>
            <person name="Palmer J.M."/>
        </authorList>
    </citation>
    <scope>NUCLEOTIDE SEQUENCE [LARGE SCALE GENOMIC DNA]</scope>
    <source>
        <strain evidence="2 3">MEX-2019</strain>
        <tissue evidence="2">Muscle</tissue>
    </source>
</reference>
<keyword evidence="1" id="KW-0472">Membrane</keyword>
<evidence type="ECO:0000313" key="2">
    <source>
        <dbReference type="EMBL" id="KAK5610640.1"/>
    </source>
</evidence>
<feature type="transmembrane region" description="Helical" evidence="1">
    <location>
        <begin position="49"/>
        <end position="72"/>
    </location>
</feature>
<gene>
    <name evidence="2" type="ORF">CRENBAI_002073</name>
</gene>
<accession>A0AAV9RNP9</accession>
<keyword evidence="1" id="KW-1133">Transmembrane helix</keyword>
<dbReference type="Proteomes" id="UP001311232">
    <property type="component" value="Unassembled WGS sequence"/>
</dbReference>
<feature type="transmembrane region" description="Helical" evidence="1">
    <location>
        <begin position="84"/>
        <end position="108"/>
    </location>
</feature>
<comment type="caution">
    <text evidence="2">The sequence shown here is derived from an EMBL/GenBank/DDBJ whole genome shotgun (WGS) entry which is preliminary data.</text>
</comment>
<organism evidence="2 3">
    <name type="scientific">Crenichthys baileyi</name>
    <name type="common">White River springfish</name>
    <dbReference type="NCBI Taxonomy" id="28760"/>
    <lineage>
        <taxon>Eukaryota</taxon>
        <taxon>Metazoa</taxon>
        <taxon>Chordata</taxon>
        <taxon>Craniata</taxon>
        <taxon>Vertebrata</taxon>
        <taxon>Euteleostomi</taxon>
        <taxon>Actinopterygii</taxon>
        <taxon>Neopterygii</taxon>
        <taxon>Teleostei</taxon>
        <taxon>Neoteleostei</taxon>
        <taxon>Acanthomorphata</taxon>
        <taxon>Ovalentaria</taxon>
        <taxon>Atherinomorphae</taxon>
        <taxon>Cyprinodontiformes</taxon>
        <taxon>Goodeidae</taxon>
        <taxon>Crenichthys</taxon>
    </lineage>
</organism>
<evidence type="ECO:0000256" key="1">
    <source>
        <dbReference type="SAM" id="Phobius"/>
    </source>
</evidence>
<proteinExistence type="predicted"/>
<protein>
    <recommendedName>
        <fullName evidence="4">TLC domain-containing protein</fullName>
    </recommendedName>
</protein>
<keyword evidence="3" id="KW-1185">Reference proteome</keyword>
<evidence type="ECO:0008006" key="4">
    <source>
        <dbReference type="Google" id="ProtNLM"/>
    </source>
</evidence>
<keyword evidence="1" id="KW-0812">Transmembrane</keyword>
<evidence type="ECO:0000313" key="3">
    <source>
        <dbReference type="Proteomes" id="UP001311232"/>
    </source>
</evidence>
<dbReference type="EMBL" id="JAHHUM010001547">
    <property type="protein sequence ID" value="KAK5610640.1"/>
    <property type="molecule type" value="Genomic_DNA"/>
</dbReference>
<feature type="transmembrane region" description="Helical" evidence="1">
    <location>
        <begin position="15"/>
        <end position="37"/>
    </location>
</feature>